<feature type="binding site" evidence="11">
    <location>
        <position position="115"/>
    </location>
    <ligand>
        <name>ATP</name>
        <dbReference type="ChEBI" id="CHEBI:30616"/>
    </ligand>
</feature>
<evidence type="ECO:0000256" key="9">
    <source>
        <dbReference type="ARBA" id="ARBA00022842"/>
    </source>
</evidence>
<evidence type="ECO:0000256" key="1">
    <source>
        <dbReference type="ARBA" id="ARBA00001771"/>
    </source>
</evidence>
<dbReference type="RefSeq" id="WP_171993530.1">
    <property type="nucleotide sequence ID" value="NZ_CP012542.1"/>
</dbReference>
<dbReference type="SUPFAM" id="SSF53613">
    <property type="entry name" value="Ribokinase-like"/>
    <property type="match status" value="1"/>
</dbReference>
<dbReference type="Gene3D" id="3.40.1190.20">
    <property type="match status" value="1"/>
</dbReference>
<sequence length="270" mass="28746">MQILQHLRDTKPLIHCITNYVTVNDVANVLLSLGASPVMADDEAEVKQMASIANAMLINIGTLNQRTINSMLKAAKKANKLSLPVVLDPVGVGATQLRNETALRLLKEAKFTLIRANASEISFLAGQGGKTKGVDAGDSELLKGLELNIQTAKILAKKQGCIVVSSGKIDIITDGKQTALCKNGHQMMSNITGSGCMQGAVLAAFLAISNDKFQAVVNGVSAFGICGEMAFEKTQAIDGANASFRTFFIDEFSKITDEKILLNGCIEMLD</sequence>
<evidence type="ECO:0000256" key="5">
    <source>
        <dbReference type="ARBA" id="ARBA00022723"/>
    </source>
</evidence>
<evidence type="ECO:0000256" key="8">
    <source>
        <dbReference type="ARBA" id="ARBA00022840"/>
    </source>
</evidence>
<feature type="binding site" evidence="11">
    <location>
        <position position="166"/>
    </location>
    <ligand>
        <name>ATP</name>
        <dbReference type="ChEBI" id="CHEBI:30616"/>
    </ligand>
</feature>
<dbReference type="EC" id="2.7.1.50" evidence="11"/>
<evidence type="ECO:0000256" key="2">
    <source>
        <dbReference type="ARBA" id="ARBA00001946"/>
    </source>
</evidence>
<dbReference type="NCBIfam" id="TIGR00694">
    <property type="entry name" value="thiM"/>
    <property type="match status" value="1"/>
</dbReference>
<keyword evidence="4 11" id="KW-0808">Transferase</keyword>
<evidence type="ECO:0000256" key="10">
    <source>
        <dbReference type="ARBA" id="ARBA00022977"/>
    </source>
</evidence>
<comment type="function">
    <text evidence="11">Catalyzes the phosphorylation of the hydroxyl group of 4-methyl-5-beta-hydroxyethylthiazole (THZ).</text>
</comment>
<feature type="binding site" evidence="11">
    <location>
        <position position="39"/>
    </location>
    <ligand>
        <name>substrate</name>
    </ligand>
</feature>
<protein>
    <recommendedName>
        <fullName evidence="11">Hydroxyethylthiazole kinase</fullName>
        <ecNumber evidence="11">2.7.1.50</ecNumber>
    </recommendedName>
    <alternativeName>
        <fullName evidence="11">4-methyl-5-beta-hydroxyethylthiazole kinase</fullName>
        <shortName evidence="11">TH kinase</shortName>
        <shortName evidence="11">Thz kinase</shortName>
    </alternativeName>
</protein>
<gene>
    <name evidence="11 12" type="primary">thiM</name>
    <name evidence="12" type="ORF">CMUC_0581</name>
</gene>
<dbReference type="EMBL" id="CP012542">
    <property type="protein sequence ID" value="QCD44386.1"/>
    <property type="molecule type" value="Genomic_DNA"/>
</dbReference>
<keyword evidence="5 11" id="KW-0479">Metal-binding</keyword>
<keyword evidence="10 11" id="KW-0784">Thiamine biosynthesis</keyword>
<dbReference type="GO" id="GO:0004417">
    <property type="term" value="F:hydroxyethylthiazole kinase activity"/>
    <property type="evidence" value="ECO:0007669"/>
    <property type="project" value="UniProtKB-UniRule"/>
</dbReference>
<dbReference type="GO" id="GO:0009228">
    <property type="term" value="P:thiamine biosynthetic process"/>
    <property type="evidence" value="ECO:0007669"/>
    <property type="project" value="UniProtKB-KW"/>
</dbReference>
<evidence type="ECO:0000313" key="13">
    <source>
        <dbReference type="Proteomes" id="UP000503264"/>
    </source>
</evidence>
<evidence type="ECO:0000256" key="11">
    <source>
        <dbReference type="HAMAP-Rule" id="MF_00228"/>
    </source>
</evidence>
<accession>A0A6G5QFV4</accession>
<dbReference type="GO" id="GO:0005524">
    <property type="term" value="F:ATP binding"/>
    <property type="evidence" value="ECO:0007669"/>
    <property type="project" value="UniProtKB-UniRule"/>
</dbReference>
<dbReference type="NCBIfam" id="NF006830">
    <property type="entry name" value="PRK09355.1"/>
    <property type="match status" value="1"/>
</dbReference>
<dbReference type="Pfam" id="PF02110">
    <property type="entry name" value="HK"/>
    <property type="match status" value="1"/>
</dbReference>
<dbReference type="UniPathway" id="UPA00060">
    <property type="reaction ID" value="UER00139"/>
</dbReference>
<dbReference type="InterPro" id="IPR029056">
    <property type="entry name" value="Ribokinase-like"/>
</dbReference>
<comment type="catalytic activity">
    <reaction evidence="1 11">
        <text>5-(2-hydroxyethyl)-4-methylthiazole + ATP = 4-methyl-5-(2-phosphooxyethyl)-thiazole + ADP + H(+)</text>
        <dbReference type="Rhea" id="RHEA:24212"/>
        <dbReference type="ChEBI" id="CHEBI:15378"/>
        <dbReference type="ChEBI" id="CHEBI:17957"/>
        <dbReference type="ChEBI" id="CHEBI:30616"/>
        <dbReference type="ChEBI" id="CHEBI:58296"/>
        <dbReference type="ChEBI" id="CHEBI:456216"/>
        <dbReference type="EC" id="2.7.1.50"/>
    </reaction>
</comment>
<keyword evidence="6 11" id="KW-0547">Nucleotide-binding</keyword>
<dbReference type="AlphaFoldDB" id="A0A6G5QFV4"/>
<dbReference type="PIRSF" id="PIRSF000513">
    <property type="entry name" value="Thz_kinase"/>
    <property type="match status" value="1"/>
</dbReference>
<name>A0A6G5QFV4_9BACT</name>
<dbReference type="PRINTS" id="PR01099">
    <property type="entry name" value="HYETHTZKNASE"/>
</dbReference>
<evidence type="ECO:0000313" key="12">
    <source>
        <dbReference type="EMBL" id="QCD44386.1"/>
    </source>
</evidence>
<proteinExistence type="inferred from homology"/>
<keyword evidence="8 11" id="KW-0067">ATP-binding</keyword>
<comment type="similarity">
    <text evidence="11">Belongs to the Thz kinase family.</text>
</comment>
<dbReference type="Proteomes" id="UP000503264">
    <property type="component" value="Chromosome"/>
</dbReference>
<comment type="cofactor">
    <cofactor evidence="2 11">
        <name>Mg(2+)</name>
        <dbReference type="ChEBI" id="CHEBI:18420"/>
    </cofactor>
</comment>
<evidence type="ECO:0000256" key="3">
    <source>
        <dbReference type="ARBA" id="ARBA00004868"/>
    </source>
</evidence>
<keyword evidence="9 11" id="KW-0460">Magnesium</keyword>
<organism evidence="12 13">
    <name type="scientific">Campylobacter mucosalis CCUG 21559</name>
    <dbReference type="NCBI Taxonomy" id="1032067"/>
    <lineage>
        <taxon>Bacteria</taxon>
        <taxon>Pseudomonadati</taxon>
        <taxon>Campylobacterota</taxon>
        <taxon>Epsilonproteobacteria</taxon>
        <taxon>Campylobacterales</taxon>
        <taxon>Campylobacteraceae</taxon>
        <taxon>Campylobacter</taxon>
    </lineage>
</organism>
<feature type="binding site" evidence="11">
    <location>
        <position position="193"/>
    </location>
    <ligand>
        <name>substrate</name>
    </ligand>
</feature>
<dbReference type="GO" id="GO:0009229">
    <property type="term" value="P:thiamine diphosphate biosynthetic process"/>
    <property type="evidence" value="ECO:0007669"/>
    <property type="project" value="UniProtKB-UniRule"/>
</dbReference>
<evidence type="ECO:0000256" key="7">
    <source>
        <dbReference type="ARBA" id="ARBA00022777"/>
    </source>
</evidence>
<evidence type="ECO:0000256" key="6">
    <source>
        <dbReference type="ARBA" id="ARBA00022741"/>
    </source>
</evidence>
<keyword evidence="13" id="KW-1185">Reference proteome</keyword>
<evidence type="ECO:0000256" key="4">
    <source>
        <dbReference type="ARBA" id="ARBA00022679"/>
    </source>
</evidence>
<dbReference type="InterPro" id="IPR000417">
    <property type="entry name" value="Hyethyz_kinase"/>
</dbReference>
<dbReference type="HAMAP" id="MF_00228">
    <property type="entry name" value="Thz_kinase"/>
    <property type="match status" value="1"/>
</dbReference>
<comment type="pathway">
    <text evidence="3 11">Cofactor biosynthesis; thiamine diphosphate biosynthesis; 4-methyl-5-(2-phosphoethyl)-thiazole from 5-(2-hydroxyethyl)-4-methylthiazole: step 1/1.</text>
</comment>
<dbReference type="GO" id="GO:0000287">
    <property type="term" value="F:magnesium ion binding"/>
    <property type="evidence" value="ECO:0007669"/>
    <property type="project" value="UniProtKB-UniRule"/>
</dbReference>
<reference evidence="12 13" key="1">
    <citation type="submission" date="2016-07" db="EMBL/GenBank/DDBJ databases">
        <title>Comparative genomics of the Campylobacter concisus group.</title>
        <authorList>
            <person name="Miller W.G."/>
            <person name="Yee E."/>
            <person name="Chapman M.H."/>
            <person name="Huynh S."/>
            <person name="Bono J.L."/>
            <person name="On S.L.W."/>
            <person name="StLeger J."/>
            <person name="Foster G."/>
            <person name="Parker C.T."/>
        </authorList>
    </citation>
    <scope>NUCLEOTIDE SEQUENCE [LARGE SCALE GENOMIC DNA]</scope>
    <source>
        <strain evidence="12 13">CCUG 21559</strain>
    </source>
</reference>
<keyword evidence="7 11" id="KW-0418">Kinase</keyword>
<dbReference type="CDD" id="cd01170">
    <property type="entry name" value="THZ_kinase"/>
    <property type="match status" value="1"/>
</dbReference>